<keyword evidence="11" id="KW-1185">Reference proteome</keyword>
<reference evidence="10" key="1">
    <citation type="submission" date="2020-09" db="EMBL/GenBank/DDBJ databases">
        <title>Desulfogranum mesoprofundum gen. nov., sp. nov., a novel mesophilic, sulfate-reducing chemolithoautotroph isolated from a deep-sea hydrothermal vent chimney in the Suiyo Seamount.</title>
        <authorList>
            <person name="Hashimoto Y."/>
            <person name="Nakagawa S."/>
        </authorList>
    </citation>
    <scope>NUCLEOTIDE SEQUENCE</scope>
    <source>
        <strain evidence="10">KT2</strain>
    </source>
</reference>
<dbReference type="InterPro" id="IPR051906">
    <property type="entry name" value="TolC-like"/>
</dbReference>
<protein>
    <submittedName>
        <fullName evidence="10">Transporter</fullName>
    </submittedName>
</protein>
<proteinExistence type="inferred from homology"/>
<dbReference type="EMBL" id="AP024086">
    <property type="protein sequence ID" value="BCL61925.1"/>
    <property type="molecule type" value="Genomic_DNA"/>
</dbReference>
<dbReference type="GO" id="GO:0015288">
    <property type="term" value="F:porin activity"/>
    <property type="evidence" value="ECO:0007669"/>
    <property type="project" value="TreeGrafter"/>
</dbReference>
<keyword evidence="9" id="KW-0732">Signal</keyword>
<feature type="coiled-coil region" evidence="8">
    <location>
        <begin position="374"/>
        <end position="430"/>
    </location>
</feature>
<evidence type="ECO:0000256" key="2">
    <source>
        <dbReference type="ARBA" id="ARBA00007613"/>
    </source>
</evidence>
<dbReference type="GO" id="GO:0015562">
    <property type="term" value="F:efflux transmembrane transporter activity"/>
    <property type="evidence" value="ECO:0007669"/>
    <property type="project" value="InterPro"/>
</dbReference>
<evidence type="ECO:0000256" key="9">
    <source>
        <dbReference type="SAM" id="SignalP"/>
    </source>
</evidence>
<dbReference type="RefSeq" id="WP_228854332.1">
    <property type="nucleotide sequence ID" value="NZ_AP024086.1"/>
</dbReference>
<dbReference type="GO" id="GO:0009279">
    <property type="term" value="C:cell outer membrane"/>
    <property type="evidence" value="ECO:0007669"/>
    <property type="project" value="UniProtKB-SubCell"/>
</dbReference>
<evidence type="ECO:0000313" key="11">
    <source>
        <dbReference type="Proteomes" id="UP000826725"/>
    </source>
</evidence>
<keyword evidence="4" id="KW-1134">Transmembrane beta strand</keyword>
<evidence type="ECO:0000256" key="3">
    <source>
        <dbReference type="ARBA" id="ARBA00022448"/>
    </source>
</evidence>
<evidence type="ECO:0000256" key="8">
    <source>
        <dbReference type="SAM" id="Coils"/>
    </source>
</evidence>
<accession>A0A8D5JQ26</accession>
<evidence type="ECO:0000256" key="6">
    <source>
        <dbReference type="ARBA" id="ARBA00023136"/>
    </source>
</evidence>
<evidence type="ECO:0000256" key="4">
    <source>
        <dbReference type="ARBA" id="ARBA00022452"/>
    </source>
</evidence>
<evidence type="ECO:0000256" key="5">
    <source>
        <dbReference type="ARBA" id="ARBA00022692"/>
    </source>
</evidence>
<dbReference type="Pfam" id="PF02321">
    <property type="entry name" value="OEP"/>
    <property type="match status" value="1"/>
</dbReference>
<keyword evidence="8" id="KW-0175">Coiled coil</keyword>
<dbReference type="KEGG" id="dbk:DGMP_26180"/>
<name>A0A8D5JQ26_9BACT</name>
<keyword evidence="7" id="KW-0998">Cell outer membrane</keyword>
<dbReference type="AlphaFoldDB" id="A0A8D5JQ26"/>
<feature type="signal peptide" evidence="9">
    <location>
        <begin position="1"/>
        <end position="21"/>
    </location>
</feature>
<gene>
    <name evidence="10" type="ORF">DGMP_26180</name>
</gene>
<feature type="chain" id="PRO_5034216709" evidence="9">
    <location>
        <begin position="22"/>
        <end position="485"/>
    </location>
</feature>
<dbReference type="InterPro" id="IPR003423">
    <property type="entry name" value="OMP_efflux"/>
</dbReference>
<organism evidence="10 11">
    <name type="scientific">Desulfomarina profundi</name>
    <dbReference type="NCBI Taxonomy" id="2772557"/>
    <lineage>
        <taxon>Bacteria</taxon>
        <taxon>Pseudomonadati</taxon>
        <taxon>Thermodesulfobacteriota</taxon>
        <taxon>Desulfobulbia</taxon>
        <taxon>Desulfobulbales</taxon>
        <taxon>Desulfobulbaceae</taxon>
        <taxon>Desulfomarina</taxon>
    </lineage>
</organism>
<dbReference type="Proteomes" id="UP000826725">
    <property type="component" value="Chromosome"/>
</dbReference>
<keyword evidence="3" id="KW-0813">Transport</keyword>
<sequence>MYYGKTILILVFLSCTLPLQAGELSGATEDITLKNAVEQALENNLDLKLQKAEMEISQGELQTAKGRFDILFSAEIGAASKEQTPFIPGIGDHEDTAKWNAKTEKLFTTGTAVSFSWNNSSYDSNAMGLPFNPSYNSGLLLGVRQPLLKGFGENIQTAEIQAIEKQLASVTHQVDSVAANLAASVKRAYWNLVFAWQDIEVRKFSLELAEKLLVETKEKINAGKLAPVELYQPQSEVAKREELLISAERAIGVAEDELRLLLNSENWLNSYHPVDKPATTPIQLNLPEILKNALENRPDIKAADLSVRAVEILKENSADQLRPDLSLVGALGRTGTEENYGDAVNNSLDNGNNLWQIGLEFSIPFDNSIAKGNLEKVNAQLKIARTRAKLLRQQIRKTVRTTVRDVKLAMKALEATRKTSLATRKRLEAEQVKFNSGRATTLDVLIAQDAYSQALSQENLTTTAYAKTLAELDRIQGLITLTSSP</sequence>
<evidence type="ECO:0000256" key="7">
    <source>
        <dbReference type="ARBA" id="ARBA00023237"/>
    </source>
</evidence>
<dbReference type="PANTHER" id="PTHR30026">
    <property type="entry name" value="OUTER MEMBRANE PROTEIN TOLC"/>
    <property type="match status" value="1"/>
</dbReference>
<keyword evidence="5" id="KW-0812">Transmembrane</keyword>
<keyword evidence="6" id="KW-0472">Membrane</keyword>
<dbReference type="GO" id="GO:1990281">
    <property type="term" value="C:efflux pump complex"/>
    <property type="evidence" value="ECO:0007669"/>
    <property type="project" value="TreeGrafter"/>
</dbReference>
<comment type="subcellular location">
    <subcellularLocation>
        <location evidence="1">Cell outer membrane</location>
    </subcellularLocation>
</comment>
<dbReference type="PANTHER" id="PTHR30026:SF23">
    <property type="entry name" value="TO APRF-PUTATIVE OUTER MEMBRANE EFFLUX PROTEIN OR SECRETED ALKALINE PHOSPHATASE-RELATED"/>
    <property type="match status" value="1"/>
</dbReference>
<evidence type="ECO:0000313" key="10">
    <source>
        <dbReference type="EMBL" id="BCL61925.1"/>
    </source>
</evidence>
<comment type="similarity">
    <text evidence="2">Belongs to the outer membrane factor (OMF) (TC 1.B.17) family.</text>
</comment>
<evidence type="ECO:0000256" key="1">
    <source>
        <dbReference type="ARBA" id="ARBA00004442"/>
    </source>
</evidence>